<dbReference type="EMBL" id="HBUF01077417">
    <property type="protein sequence ID" value="CAG6631616.1"/>
    <property type="molecule type" value="Transcribed_RNA"/>
</dbReference>
<name>A0A8D8QH69_9HEMI</name>
<accession>A0A8D8QH69</accession>
<protein>
    <submittedName>
        <fullName evidence="2">Uncharacterized protein</fullName>
    </submittedName>
</protein>
<reference evidence="2" key="1">
    <citation type="submission" date="2021-05" db="EMBL/GenBank/DDBJ databases">
        <authorList>
            <person name="Alioto T."/>
            <person name="Alioto T."/>
            <person name="Gomez Garrido J."/>
        </authorList>
    </citation>
    <scope>NUCLEOTIDE SEQUENCE</scope>
</reference>
<dbReference type="PANTHER" id="PTHR35450:SF2">
    <property type="entry name" value="REVERSE TRANSCRIPTASE DOMAIN-CONTAINING PROTEIN"/>
    <property type="match status" value="1"/>
</dbReference>
<organism evidence="2">
    <name type="scientific">Cacopsylla melanoneura</name>
    <dbReference type="NCBI Taxonomy" id="428564"/>
    <lineage>
        <taxon>Eukaryota</taxon>
        <taxon>Metazoa</taxon>
        <taxon>Ecdysozoa</taxon>
        <taxon>Arthropoda</taxon>
        <taxon>Hexapoda</taxon>
        <taxon>Insecta</taxon>
        <taxon>Pterygota</taxon>
        <taxon>Neoptera</taxon>
        <taxon>Paraneoptera</taxon>
        <taxon>Hemiptera</taxon>
        <taxon>Sternorrhyncha</taxon>
        <taxon>Psylloidea</taxon>
        <taxon>Psyllidae</taxon>
        <taxon>Psyllinae</taxon>
        <taxon>Cacopsylla</taxon>
    </lineage>
</organism>
<evidence type="ECO:0000313" key="2">
    <source>
        <dbReference type="EMBL" id="CAG6631616.1"/>
    </source>
</evidence>
<proteinExistence type="predicted"/>
<keyword evidence="1" id="KW-0175">Coiled coil</keyword>
<evidence type="ECO:0000256" key="1">
    <source>
        <dbReference type="SAM" id="Coils"/>
    </source>
</evidence>
<feature type="coiled-coil region" evidence="1">
    <location>
        <begin position="185"/>
        <end position="212"/>
    </location>
</feature>
<dbReference type="PANTHER" id="PTHR35450">
    <property type="entry name" value="REVERSE TRANSCRIPTASE DOMAIN-CONTAINING PROTEIN"/>
    <property type="match status" value="1"/>
</dbReference>
<sequence>MEVENLPVQTVTSENIQAHNQSNELVDFEDEQHLYDSSTTSEEIDELINKIKERESAAENIHRKQLLKIPYHQKTRQVIAKINEALKRILDERTTASETLDITKLNVLIYAAAEVATSVLGLKQREDGERTKRKTAPRWKTRIERKICALRKDLSQIVETTKETDSSKIRNIKGRLYKHYKINSREDLERVIEELKQKIQAKAQRIRRYEERQQFYLQNKQFNENPKKFYQSLEQSIEVKTPPDTAELKEFWRGLWENAEEHNDTAEWILKEENRLRTIEEMDYETITLQEVKRSLKKAANWKSPGPDGIQNYWLKYLTCTHIHLTKAYSHIIQHPEKTPPWLTEGLTYLIPKNERTQEAKNYRPITCLPTMYKNLTSVISDRIYIVQ</sequence>
<dbReference type="AlphaFoldDB" id="A0A8D8QH69"/>